<accession>A0ABT7HJV2</accession>
<dbReference type="SUPFAM" id="SSF52540">
    <property type="entry name" value="P-loop containing nucleoside triphosphate hydrolases"/>
    <property type="match status" value="1"/>
</dbReference>
<evidence type="ECO:0000256" key="3">
    <source>
        <dbReference type="ARBA" id="ARBA00022840"/>
    </source>
</evidence>
<dbReference type="InterPro" id="IPR006500">
    <property type="entry name" value="Helicase_put_C_phage/plasmid"/>
</dbReference>
<evidence type="ECO:0000313" key="5">
    <source>
        <dbReference type="EMBL" id="MDK9580807.1"/>
    </source>
</evidence>
<dbReference type="Pfam" id="PF19263">
    <property type="entry name" value="DUF5906"/>
    <property type="match status" value="1"/>
</dbReference>
<dbReference type="RefSeq" id="WP_285153057.1">
    <property type="nucleotide sequence ID" value="NZ_JASSPP010000007.1"/>
</dbReference>
<dbReference type="InterPro" id="IPR051620">
    <property type="entry name" value="ORF904-like_C"/>
</dbReference>
<evidence type="ECO:0000313" key="6">
    <source>
        <dbReference type="Proteomes" id="UP001225134"/>
    </source>
</evidence>
<feature type="domain" description="SF3 helicase" evidence="4">
    <location>
        <begin position="350"/>
        <end position="504"/>
    </location>
</feature>
<name>A0ABT7HJV2_9FUSO</name>
<dbReference type="InterPro" id="IPR014015">
    <property type="entry name" value="Helicase_SF3_DNA-vir"/>
</dbReference>
<dbReference type="EMBL" id="JASSPP010000007">
    <property type="protein sequence ID" value="MDK9580807.1"/>
    <property type="molecule type" value="Genomic_DNA"/>
</dbReference>
<dbReference type="PANTHER" id="PTHR35372:SF2">
    <property type="entry name" value="SF3 HELICASE DOMAIN-CONTAINING PROTEIN"/>
    <property type="match status" value="1"/>
</dbReference>
<dbReference type="InterPro" id="IPR027417">
    <property type="entry name" value="P-loop_NTPase"/>
</dbReference>
<dbReference type="PROSITE" id="PS51206">
    <property type="entry name" value="SF3_HELICASE_1"/>
    <property type="match status" value="1"/>
</dbReference>
<proteinExistence type="predicted"/>
<reference evidence="5 6" key="1">
    <citation type="submission" date="2023-06" db="EMBL/GenBank/DDBJ databases">
        <title>Antibody response to the Sneathia vaginalis cytopathogenic toxin A during pregnancy.</title>
        <authorList>
            <person name="Mccoy Z.T."/>
            <person name="Serrano M.G."/>
            <person name="Spaine K."/>
            <person name="Edwards D.J."/>
            <person name="Buck G.A."/>
            <person name="Jefferson K."/>
        </authorList>
    </citation>
    <scope>NUCLEOTIDE SEQUENCE [LARGE SCALE GENOMIC DNA]</scope>
    <source>
        <strain evidence="5 6">CCUG 42621</strain>
    </source>
</reference>
<sequence>MANMRYIELNADKSPKTNYDKFRLSTEKFENAGYLLPNDVIVVDFDEHKDIAEKIISAIKTRVVVTKRGYHLYFKVPQDLKPKNVNKVITTLGVPVDYKTGYGGKKQYAIVKLNGVDREVINKDIKDDYPYLPKILYPTKSKIDLASVGEGNRNEDIFKHFLNVIETYPSWSIEELEQLGSNVLNIMNNPIDDTEMNNIISSCIKRKNVNNSTFFVEKKGKMVLDIFKLTEYLKTKLNCVYYSHQLYFSINGRYTSDSVKLMTYLLNDLNLKLMKKDDSEIYHQLKKVNKYCDNTNLPIVFKNNLMLYNNKIQEYDGRFSPFMLDVTYDSDAYDETVDRFLKWCSCGDKEVIQLFKCILGHTLMAQGFPQVAFFLVSEKGSNGKSTFIEMINDFYGSLSSNLALQELKDKTDVEPLVGKLVNCGDDISDSFVQDSRLFKSLVAGNSVAVRRLYEQSYTHRNTATMIFTLNKMPEFKDKTGGVKRRFVMIPFLNYITPENADLNLREKLSTDNAKSYILNLALEGLDYIIKNNGIIIPKKCKDLVEEYMINSNNVLKFYKYYTEELMKDIDGNLTSGVYMDYLNFCEEELNKPCSKTKFTQELTKLGYKSTTTRFNGKTVRVYVKEKKK</sequence>
<evidence type="ECO:0000259" key="4">
    <source>
        <dbReference type="PROSITE" id="PS51206"/>
    </source>
</evidence>
<gene>
    <name evidence="5" type="ORF">QQA45_04665</name>
</gene>
<protein>
    <submittedName>
        <fullName evidence="5">Phage/plasmid primase, P4 family</fullName>
    </submittedName>
</protein>
<dbReference type="Gene3D" id="3.40.50.300">
    <property type="entry name" value="P-loop containing nucleotide triphosphate hydrolases"/>
    <property type="match status" value="1"/>
</dbReference>
<keyword evidence="2" id="KW-0378">Hydrolase</keyword>
<evidence type="ECO:0000256" key="1">
    <source>
        <dbReference type="ARBA" id="ARBA00022741"/>
    </source>
</evidence>
<dbReference type="InterPro" id="IPR045455">
    <property type="entry name" value="NrS-1_pol-like_helicase"/>
</dbReference>
<evidence type="ECO:0000256" key="2">
    <source>
        <dbReference type="ARBA" id="ARBA00022801"/>
    </source>
</evidence>
<keyword evidence="6" id="KW-1185">Reference proteome</keyword>
<keyword evidence="3" id="KW-0067">ATP-binding</keyword>
<organism evidence="5 6">
    <name type="scientific">Sneathia sanguinegens</name>
    <dbReference type="NCBI Taxonomy" id="40543"/>
    <lineage>
        <taxon>Bacteria</taxon>
        <taxon>Fusobacteriati</taxon>
        <taxon>Fusobacteriota</taxon>
        <taxon>Fusobacteriia</taxon>
        <taxon>Fusobacteriales</taxon>
        <taxon>Leptotrichiaceae</taxon>
        <taxon>Sneathia</taxon>
    </lineage>
</organism>
<comment type="caution">
    <text evidence="5">The sequence shown here is derived from an EMBL/GenBank/DDBJ whole genome shotgun (WGS) entry which is preliminary data.</text>
</comment>
<keyword evidence="1" id="KW-0547">Nucleotide-binding</keyword>
<dbReference type="NCBIfam" id="TIGR01613">
    <property type="entry name" value="primase_Cterm"/>
    <property type="match status" value="1"/>
</dbReference>
<dbReference type="PANTHER" id="PTHR35372">
    <property type="entry name" value="ATP BINDING PROTEIN-RELATED"/>
    <property type="match status" value="1"/>
</dbReference>
<dbReference type="Proteomes" id="UP001225134">
    <property type="component" value="Unassembled WGS sequence"/>
</dbReference>